<dbReference type="PANTHER" id="PTHR46515">
    <property type="entry name" value="TATA ELEMENT MODULATORY FACTOR TMF1"/>
    <property type="match status" value="1"/>
</dbReference>
<evidence type="ECO:0000313" key="2">
    <source>
        <dbReference type="EMBL" id="TDZ28166.1"/>
    </source>
</evidence>
<feature type="coiled-coil region" evidence="1">
    <location>
        <begin position="34"/>
        <end position="118"/>
    </location>
</feature>
<name>A0A4R8PV88_COLTR</name>
<evidence type="ECO:0000256" key="1">
    <source>
        <dbReference type="SAM" id="Coils"/>
    </source>
</evidence>
<reference evidence="2 3" key="1">
    <citation type="submission" date="2018-12" db="EMBL/GenBank/DDBJ databases">
        <title>Genome sequence and assembly of Colletotrichum trifolii.</title>
        <authorList>
            <person name="Gan P."/>
            <person name="Shirasu K."/>
        </authorList>
    </citation>
    <scope>NUCLEOTIDE SEQUENCE [LARGE SCALE GENOMIC DNA]</scope>
    <source>
        <strain evidence="2 3">543-2</strain>
    </source>
</reference>
<keyword evidence="3" id="KW-1185">Reference proteome</keyword>
<proteinExistence type="predicted"/>
<dbReference type="GO" id="GO:0005783">
    <property type="term" value="C:endoplasmic reticulum"/>
    <property type="evidence" value="ECO:0007669"/>
    <property type="project" value="TreeGrafter"/>
</dbReference>
<dbReference type="Proteomes" id="UP000295703">
    <property type="component" value="Unassembled WGS sequence"/>
</dbReference>
<accession>A0A4R8PV88</accession>
<dbReference type="STRING" id="5466.A0A4R8PV88"/>
<evidence type="ECO:0000313" key="3">
    <source>
        <dbReference type="Proteomes" id="UP000295703"/>
    </source>
</evidence>
<sequence>MNALRANVAADKSTIQQLRDGLAKARDQASLAATKASEESLNLEKRRIKDLEDTVAALALDKNLVAERAKITIAEAEERAEIAADRLRVAELEMRAELQSMESKLEAMRALAEEASSGAISDSQIKILRQVETLQTQHAIASDNWQGIEASLLTRVDNLERERDDALRR</sequence>
<comment type="caution">
    <text evidence="2">The sequence shown here is derived from an EMBL/GenBank/DDBJ whole genome shotgun (WGS) entry which is preliminary data.</text>
</comment>
<protein>
    <submittedName>
        <fullName evidence="2">Uncharacterized protein</fullName>
    </submittedName>
</protein>
<dbReference type="AlphaFoldDB" id="A0A4R8PV88"/>
<dbReference type="GO" id="GO:0005794">
    <property type="term" value="C:Golgi apparatus"/>
    <property type="evidence" value="ECO:0007669"/>
    <property type="project" value="TreeGrafter"/>
</dbReference>
<dbReference type="EMBL" id="RYZW01001965">
    <property type="protein sequence ID" value="TDZ28166.1"/>
    <property type="molecule type" value="Genomic_DNA"/>
</dbReference>
<organism evidence="2 3">
    <name type="scientific">Colletotrichum trifolii</name>
    <dbReference type="NCBI Taxonomy" id="5466"/>
    <lineage>
        <taxon>Eukaryota</taxon>
        <taxon>Fungi</taxon>
        <taxon>Dikarya</taxon>
        <taxon>Ascomycota</taxon>
        <taxon>Pezizomycotina</taxon>
        <taxon>Sordariomycetes</taxon>
        <taxon>Hypocreomycetidae</taxon>
        <taxon>Glomerellales</taxon>
        <taxon>Glomerellaceae</taxon>
        <taxon>Colletotrichum</taxon>
        <taxon>Colletotrichum orbiculare species complex</taxon>
    </lineage>
</organism>
<dbReference type="PANTHER" id="PTHR46515:SF1">
    <property type="entry name" value="TATA ELEMENT MODULATORY FACTOR"/>
    <property type="match status" value="1"/>
</dbReference>
<keyword evidence="1" id="KW-0175">Coiled coil</keyword>
<gene>
    <name evidence="2" type="ORF">CTRI78_v012127</name>
</gene>
<dbReference type="InterPro" id="IPR052602">
    <property type="entry name" value="Growth_transcription_reg"/>
</dbReference>